<feature type="region of interest" description="Disordered" evidence="1">
    <location>
        <begin position="152"/>
        <end position="179"/>
    </location>
</feature>
<dbReference type="AlphaFoldDB" id="A0A5J4U6R6"/>
<name>A0A5J4U6R6_9EUKA</name>
<evidence type="ECO:0000313" key="2">
    <source>
        <dbReference type="EMBL" id="KAA6365581.1"/>
    </source>
</evidence>
<dbReference type="Proteomes" id="UP000324800">
    <property type="component" value="Unassembled WGS sequence"/>
</dbReference>
<accession>A0A5J4U6R6</accession>
<gene>
    <name evidence="2" type="ORF">EZS28_038891</name>
</gene>
<comment type="caution">
    <text evidence="2">The sequence shown here is derived from an EMBL/GenBank/DDBJ whole genome shotgun (WGS) entry which is preliminary data.</text>
</comment>
<proteinExistence type="predicted"/>
<organism evidence="2 3">
    <name type="scientific">Streblomastix strix</name>
    <dbReference type="NCBI Taxonomy" id="222440"/>
    <lineage>
        <taxon>Eukaryota</taxon>
        <taxon>Metamonada</taxon>
        <taxon>Preaxostyla</taxon>
        <taxon>Oxymonadida</taxon>
        <taxon>Streblomastigidae</taxon>
        <taxon>Streblomastix</taxon>
    </lineage>
</organism>
<evidence type="ECO:0000256" key="1">
    <source>
        <dbReference type="SAM" id="MobiDB-lite"/>
    </source>
</evidence>
<feature type="compositionally biased region" description="Basic and acidic residues" evidence="1">
    <location>
        <begin position="159"/>
        <end position="171"/>
    </location>
</feature>
<dbReference type="EMBL" id="SNRW01020309">
    <property type="protein sequence ID" value="KAA6365581.1"/>
    <property type="molecule type" value="Genomic_DNA"/>
</dbReference>
<reference evidence="2 3" key="1">
    <citation type="submission" date="2019-03" db="EMBL/GenBank/DDBJ databases">
        <title>Single cell metagenomics reveals metabolic interactions within the superorganism composed of flagellate Streblomastix strix and complex community of Bacteroidetes bacteria on its surface.</title>
        <authorList>
            <person name="Treitli S.C."/>
            <person name="Kolisko M."/>
            <person name="Husnik F."/>
            <person name="Keeling P."/>
            <person name="Hampl V."/>
        </authorList>
    </citation>
    <scope>NUCLEOTIDE SEQUENCE [LARGE SCALE GENOMIC DNA]</scope>
    <source>
        <strain evidence="2">ST1C</strain>
    </source>
</reference>
<sequence length="301" mass="33667">MEKRGEQGNISAVAESKKFQWQQGAGGIAGLINKRGIESRNNQSDQSIGSPTVEQNICNQETGMRIEKNNGLSTIEHIIEFPTFYNERSGQSSQSMKEGRFGMFDGHQICIQSCGGNCGVGEIPSLYTQRSTLYASGNAFRDLNSTEDLCKDNINNNRQSEKQETSSDSELRRRHSVLDAGPVITRERDRVDNIGVQEIWMRDQREQEQVETGLAICILGVDVQFNNNENLADQRESEGIKSTGSKIDKAINGLEITKDQKRGKFDWQASIFHSITQRKRTTSIANKQINEQSGENNGLDK</sequence>
<evidence type="ECO:0000313" key="3">
    <source>
        <dbReference type="Proteomes" id="UP000324800"/>
    </source>
</evidence>
<protein>
    <submittedName>
        <fullName evidence="2">Uncharacterized protein</fullName>
    </submittedName>
</protein>